<dbReference type="InterPro" id="IPR036678">
    <property type="entry name" value="MutS_con_dom_sf"/>
</dbReference>
<dbReference type="PANTHER" id="PTHR11361">
    <property type="entry name" value="DNA MISMATCH REPAIR PROTEIN MUTS FAMILY MEMBER"/>
    <property type="match status" value="1"/>
</dbReference>
<dbReference type="AlphaFoldDB" id="A0A914YE52"/>
<reference evidence="3" key="1">
    <citation type="submission" date="2022-11" db="UniProtKB">
        <authorList>
            <consortium name="WormBaseParasite"/>
        </authorList>
    </citation>
    <scope>IDENTIFICATION</scope>
</reference>
<dbReference type="InterPro" id="IPR016151">
    <property type="entry name" value="DNA_mismatch_repair_MutS_N"/>
</dbReference>
<evidence type="ECO:0000313" key="2">
    <source>
        <dbReference type="Proteomes" id="UP000887577"/>
    </source>
</evidence>
<dbReference type="InterPro" id="IPR045076">
    <property type="entry name" value="MutS"/>
</dbReference>
<dbReference type="InterPro" id="IPR007696">
    <property type="entry name" value="DNA_mismatch_repair_MutS_core"/>
</dbReference>
<accession>A0A914YE52</accession>
<proteinExistence type="predicted"/>
<dbReference type="PANTHER" id="PTHR11361:SF145">
    <property type="entry name" value="DNA MISMATCH REPAIR PROTEINS MUTS FAMILY DOMAIN-CONTAINING PROTEIN"/>
    <property type="match status" value="1"/>
</dbReference>
<dbReference type="SUPFAM" id="SSF48334">
    <property type="entry name" value="DNA repair protein MutS, domain III"/>
    <property type="match status" value="1"/>
</dbReference>
<sequence length="484" mass="55982">MEYKPVLPYLKNKAAGSAYVFLRKDSRDLFNEDARLVADEILMSDVSMKTHQLDDQDLTVLSLNKCQLNRVIRDLLLIIRCRVEVYEESEDGKTFELISKGDLTNYDDFAEIVESSVELGELSSIMSIRLHGKDSSEDNNVSVVLCNLRDMRITVAEFTDTPNFYYLSECIQNTVPRECLIYKSDADVRPEGYKNLLTCLNRSNVPNIDSRLSSDEMEKKKADFISLLFKPLKGFTEPSFSKNILETAAPLFRHLRLLPDYQGKFFLIEYKSVGHLHLDSAAVRALELFSLVQDDDDEPARGIGTLYDHINKCRSDSGRKLIRTWMRRPLSDLRRINERLDAVEALIESHTPRTALSDSLLRQVPDITSIERKLLQKKANLHDCYRLYRLVELLKKFDSVLMDLHDDHSEAKSAAVKVLMWDPIQQCIQELNAFARIIDDFVDIEYADKNDTYRIKPEKNDQLSECWKSMERLEKQAHKLHDKV</sequence>
<dbReference type="Gene3D" id="1.10.1420.10">
    <property type="match status" value="1"/>
</dbReference>
<dbReference type="Pfam" id="PF05192">
    <property type="entry name" value="MutS_III"/>
    <property type="match status" value="1"/>
</dbReference>
<dbReference type="GO" id="GO:0030983">
    <property type="term" value="F:mismatched DNA binding"/>
    <property type="evidence" value="ECO:0007669"/>
    <property type="project" value="InterPro"/>
</dbReference>
<dbReference type="GO" id="GO:0006298">
    <property type="term" value="P:mismatch repair"/>
    <property type="evidence" value="ECO:0007669"/>
    <property type="project" value="InterPro"/>
</dbReference>
<dbReference type="GO" id="GO:0140664">
    <property type="term" value="F:ATP-dependent DNA damage sensor activity"/>
    <property type="evidence" value="ECO:0007669"/>
    <property type="project" value="InterPro"/>
</dbReference>
<organism evidence="2 3">
    <name type="scientific">Panagrolaimus superbus</name>
    <dbReference type="NCBI Taxonomy" id="310955"/>
    <lineage>
        <taxon>Eukaryota</taxon>
        <taxon>Metazoa</taxon>
        <taxon>Ecdysozoa</taxon>
        <taxon>Nematoda</taxon>
        <taxon>Chromadorea</taxon>
        <taxon>Rhabditida</taxon>
        <taxon>Tylenchina</taxon>
        <taxon>Panagrolaimomorpha</taxon>
        <taxon>Panagrolaimoidea</taxon>
        <taxon>Panagrolaimidae</taxon>
        <taxon>Panagrolaimus</taxon>
    </lineage>
</organism>
<dbReference type="Gene3D" id="3.40.1170.10">
    <property type="entry name" value="DNA repair protein MutS, domain I"/>
    <property type="match status" value="1"/>
</dbReference>
<dbReference type="Proteomes" id="UP000887577">
    <property type="component" value="Unplaced"/>
</dbReference>
<dbReference type="InterPro" id="IPR036187">
    <property type="entry name" value="DNA_mismatch_repair_MutS_sf"/>
</dbReference>
<dbReference type="GO" id="GO:0032301">
    <property type="term" value="C:MutSalpha complex"/>
    <property type="evidence" value="ECO:0007669"/>
    <property type="project" value="TreeGrafter"/>
</dbReference>
<dbReference type="WBParaSite" id="PSU_v2.g18527.t1">
    <property type="protein sequence ID" value="PSU_v2.g18527.t1"/>
    <property type="gene ID" value="PSU_v2.g18527"/>
</dbReference>
<evidence type="ECO:0000313" key="3">
    <source>
        <dbReference type="WBParaSite" id="PSU_v2.g18527.t1"/>
    </source>
</evidence>
<dbReference type="GO" id="GO:0005524">
    <property type="term" value="F:ATP binding"/>
    <property type="evidence" value="ECO:0007669"/>
    <property type="project" value="InterPro"/>
</dbReference>
<dbReference type="Gene3D" id="3.30.420.110">
    <property type="entry name" value="MutS, connector domain"/>
    <property type="match status" value="1"/>
</dbReference>
<feature type="domain" description="DNA mismatch repair protein MutS core" evidence="1">
    <location>
        <begin position="281"/>
        <end position="441"/>
    </location>
</feature>
<evidence type="ECO:0000259" key="1">
    <source>
        <dbReference type="Pfam" id="PF05192"/>
    </source>
</evidence>
<protein>
    <submittedName>
        <fullName evidence="3">DNA mismatch repair protein MutS core domain-containing protein</fullName>
    </submittedName>
</protein>
<name>A0A914YE52_9BILA</name>
<keyword evidence="2" id="KW-1185">Reference proteome</keyword>